<keyword evidence="2" id="KW-1185">Reference proteome</keyword>
<organism evidence="1 2">
    <name type="scientific">Patella caerulea</name>
    <name type="common">Rayed Mediterranean limpet</name>
    <dbReference type="NCBI Taxonomy" id="87958"/>
    <lineage>
        <taxon>Eukaryota</taxon>
        <taxon>Metazoa</taxon>
        <taxon>Spiralia</taxon>
        <taxon>Lophotrochozoa</taxon>
        <taxon>Mollusca</taxon>
        <taxon>Gastropoda</taxon>
        <taxon>Patellogastropoda</taxon>
        <taxon>Patelloidea</taxon>
        <taxon>Patellidae</taxon>
        <taxon>Patella</taxon>
    </lineage>
</organism>
<dbReference type="EMBL" id="JAZGQO010000007">
    <property type="protein sequence ID" value="KAK6182777.1"/>
    <property type="molecule type" value="Genomic_DNA"/>
</dbReference>
<protein>
    <submittedName>
        <fullName evidence="1">Uncharacterized protein</fullName>
    </submittedName>
</protein>
<name>A0AAN8JQD1_PATCE</name>
<proteinExistence type="predicted"/>
<evidence type="ECO:0000313" key="1">
    <source>
        <dbReference type="EMBL" id="KAK6182777.1"/>
    </source>
</evidence>
<dbReference type="AlphaFoldDB" id="A0AAN8JQD1"/>
<comment type="caution">
    <text evidence="1">The sequence shown here is derived from an EMBL/GenBank/DDBJ whole genome shotgun (WGS) entry which is preliminary data.</text>
</comment>
<reference evidence="1 2" key="1">
    <citation type="submission" date="2024-01" db="EMBL/GenBank/DDBJ databases">
        <title>The genome of the rayed Mediterranean limpet Patella caerulea (Linnaeus, 1758).</title>
        <authorList>
            <person name="Anh-Thu Weber A."/>
            <person name="Halstead-Nussloch G."/>
        </authorList>
    </citation>
    <scope>NUCLEOTIDE SEQUENCE [LARGE SCALE GENOMIC DNA]</scope>
    <source>
        <strain evidence="1">AATW-2023a</strain>
        <tissue evidence="1">Whole specimen</tissue>
    </source>
</reference>
<dbReference type="Proteomes" id="UP001347796">
    <property type="component" value="Unassembled WGS sequence"/>
</dbReference>
<evidence type="ECO:0000313" key="2">
    <source>
        <dbReference type="Proteomes" id="UP001347796"/>
    </source>
</evidence>
<sequence>MSVEEGLRSEAPGWRPGIRIEQFAIGATNDQVRLMAAIPKSQAQEITELASLLKPFVGSAYQRPGLSL</sequence>
<gene>
    <name evidence="1" type="ORF">SNE40_010387</name>
</gene>
<accession>A0AAN8JQD1</accession>